<evidence type="ECO:0000256" key="1">
    <source>
        <dbReference type="SAM" id="MobiDB-lite"/>
    </source>
</evidence>
<feature type="compositionally biased region" description="Gly residues" evidence="1">
    <location>
        <begin position="617"/>
        <end position="638"/>
    </location>
</feature>
<dbReference type="RefSeq" id="WP_189437975.1">
    <property type="nucleotide sequence ID" value="NZ_BMXE01000006.1"/>
</dbReference>
<dbReference type="InterPro" id="IPR005546">
    <property type="entry name" value="Autotransporte_beta"/>
</dbReference>
<evidence type="ECO:0000313" key="4">
    <source>
        <dbReference type="Proteomes" id="UP000637980"/>
    </source>
</evidence>
<sequence>MEKEDAATSNQDDPQNAWVRGESKAYDVSADGSVVIGSTYSTGDIYRRAFRRTEDGGMQDLGTLRKNDMSTERTINSGRSEAYGVSADGKVVVGVADTDYNYHYHAFRWTVDGGMESLGTLSVNSFSNSEAYNISDDGSTIVGYSDTGNSWYYHAFRWTEDGGMQDLGTLVTTGDGYSKAYDVSADGSKVVGFANTDESKHAFLWDESTDEMEDLGTLEADPENARVSEAYSISADGSTVVGGSTFDGGTRTNEFRAFRWTRETEMVSLGTLRTDGAGESTAWDVNFDGSVIVGQATTNSGEEQAFRWFEGFGDDGDMEELGTLKSDNTGTSVARSVSDDGTVVVGYSDTDSGETHAFIFKKDLVLADGTRVEVTTPDVIPSDGGSSDDGDPSDGGPTDGEPTDGGPTDGGPTGGEPTDGGPTDGEPTDGGPTDGGPTDGGPTDGDPTDGGPTDGGPTDGGPTDGGPTDGEPTDGGATDGEPTDGGPTDGEPTDGGPTDGGPTDGGPTDGGPTDGEPTDGGPTDGGPTDGEPTDGGPTDGGPTDGEPTDGGPTDGGPTDGGPTDGGPTDGGPTDGGPTDGEPTDGGPTDGGPTDGEPTDGGPTDGGPTDGEPTDGGPTDGGPTDGGPTDGGPTDGGPTDGEPTDGGPTDGGPTDGEPTDGGPTDGGPTDGEPTDGGPTDGGPTDGGPTDGGPTDGGPTDGGPTDGEPTDGDTDDSNTGGISPGGNSSGIQDLDHIQVSVAKTAAEIQQALARTNYWQRELRGNVVRLGSDQQFGFSVGGTGLWQENDGNYAATLASSIRVSDGITFGGSVAVLSDERISDTTERGLGYGFSSYLDLDLLSVGRGQFGLRLDGAYARSTYDIKRGVGLSNVQIGSDDIEIDSAGFGATLRYDFAYSDNTTFSPYAGVYYERTKVSDYTEAHDLDTALYFDSMTYTATVVTAGLNAEHSWGNGFTMYGGVGADVDVYTDGTMLNGAIDLVEDTAVSFDSSEDRRSVRAHALFGLGYDFSPSQRIEWISQIESPTYDNDWTKASKLKYSVTF</sequence>
<feature type="compositionally biased region" description="Gly residues" evidence="1">
    <location>
        <begin position="552"/>
        <end position="578"/>
    </location>
</feature>
<dbReference type="Pfam" id="PF03797">
    <property type="entry name" value="Autotransporter"/>
    <property type="match status" value="1"/>
</dbReference>
<dbReference type="SMART" id="SM00869">
    <property type="entry name" value="Autotransporter"/>
    <property type="match status" value="1"/>
</dbReference>
<reference evidence="4" key="1">
    <citation type="journal article" date="2019" name="Int. J. Syst. Evol. Microbiol.">
        <title>The Global Catalogue of Microorganisms (GCM) 10K type strain sequencing project: providing services to taxonomists for standard genome sequencing and annotation.</title>
        <authorList>
            <consortium name="The Broad Institute Genomics Platform"/>
            <consortium name="The Broad Institute Genome Sequencing Center for Infectious Disease"/>
            <person name="Wu L."/>
            <person name="Ma J."/>
        </authorList>
    </citation>
    <scope>NUCLEOTIDE SEQUENCE [LARGE SCALE GENOMIC DNA]</scope>
    <source>
        <strain evidence="4">KCTC 12861</strain>
    </source>
</reference>
<organism evidence="3 4">
    <name type="scientific">Pseudovibrio japonicus</name>
    <dbReference type="NCBI Taxonomy" id="366534"/>
    <lineage>
        <taxon>Bacteria</taxon>
        <taxon>Pseudomonadati</taxon>
        <taxon>Pseudomonadota</taxon>
        <taxon>Alphaproteobacteria</taxon>
        <taxon>Hyphomicrobiales</taxon>
        <taxon>Stappiaceae</taxon>
        <taxon>Pseudovibrio</taxon>
    </lineage>
</organism>
<dbReference type="PROSITE" id="PS51208">
    <property type="entry name" value="AUTOTRANSPORTER"/>
    <property type="match status" value="1"/>
</dbReference>
<protein>
    <recommendedName>
        <fullName evidence="2">Autotransporter domain-containing protein</fullName>
    </recommendedName>
</protein>
<feature type="compositionally biased region" description="Low complexity" evidence="1">
    <location>
        <begin position="469"/>
        <end position="496"/>
    </location>
</feature>
<evidence type="ECO:0000259" key="2">
    <source>
        <dbReference type="PROSITE" id="PS51208"/>
    </source>
</evidence>
<feature type="domain" description="Autotransporter" evidence="2">
    <location>
        <begin position="748"/>
        <end position="1039"/>
    </location>
</feature>
<proteinExistence type="predicted"/>
<evidence type="ECO:0000313" key="3">
    <source>
        <dbReference type="EMBL" id="GHB41654.1"/>
    </source>
</evidence>
<feature type="compositionally biased region" description="Gly residues" evidence="1">
    <location>
        <begin position="677"/>
        <end position="703"/>
    </location>
</feature>
<feature type="compositionally biased region" description="Gly residues" evidence="1">
    <location>
        <begin position="452"/>
        <end position="468"/>
    </location>
</feature>
<feature type="compositionally biased region" description="Gly residues" evidence="1">
    <location>
        <begin position="432"/>
        <end position="443"/>
    </location>
</feature>
<name>A0ABQ3EKU5_9HYPH</name>
<dbReference type="InterPro" id="IPR036709">
    <property type="entry name" value="Autotransporte_beta_dom_sf"/>
</dbReference>
<dbReference type="NCBIfam" id="TIGR02913">
    <property type="entry name" value="HAF_rpt"/>
    <property type="match status" value="7"/>
</dbReference>
<dbReference type="SUPFAM" id="SSF103515">
    <property type="entry name" value="Autotransporter"/>
    <property type="match status" value="1"/>
</dbReference>
<keyword evidence="4" id="KW-1185">Reference proteome</keyword>
<gene>
    <name evidence="3" type="ORF">GCM10007094_33900</name>
</gene>
<dbReference type="Proteomes" id="UP000637980">
    <property type="component" value="Unassembled WGS sequence"/>
</dbReference>
<dbReference type="SUPFAM" id="SSF69304">
    <property type="entry name" value="Tricorn protease N-terminal domain"/>
    <property type="match status" value="1"/>
</dbReference>
<feature type="region of interest" description="Disordered" evidence="1">
    <location>
        <begin position="375"/>
        <end position="730"/>
    </location>
</feature>
<dbReference type="InterPro" id="IPR014262">
    <property type="entry name" value="HAF_rpt"/>
</dbReference>
<feature type="compositionally biased region" description="Gly residues" evidence="1">
    <location>
        <begin position="497"/>
        <end position="513"/>
    </location>
</feature>
<feature type="compositionally biased region" description="Low complexity" evidence="1">
    <location>
        <begin position="419"/>
        <end position="431"/>
    </location>
</feature>
<feature type="compositionally biased region" description="Low complexity" evidence="1">
    <location>
        <begin position="394"/>
        <end position="406"/>
    </location>
</feature>
<feature type="compositionally biased region" description="Gly residues" evidence="1">
    <location>
        <begin position="407"/>
        <end position="418"/>
    </location>
</feature>
<accession>A0ABQ3EKU5</accession>
<dbReference type="EMBL" id="BMXE01000006">
    <property type="protein sequence ID" value="GHB41654.1"/>
    <property type="molecule type" value="Genomic_DNA"/>
</dbReference>
<dbReference type="Gene3D" id="2.40.128.130">
    <property type="entry name" value="Autotransporter beta-domain"/>
    <property type="match status" value="1"/>
</dbReference>
<comment type="caution">
    <text evidence="3">The sequence shown here is derived from an EMBL/GenBank/DDBJ whole genome shotgun (WGS) entry which is preliminary data.</text>
</comment>